<organism evidence="4 5">
    <name type="scientific">Clostridium fermenticellae</name>
    <dbReference type="NCBI Taxonomy" id="2068654"/>
    <lineage>
        <taxon>Bacteria</taxon>
        <taxon>Bacillati</taxon>
        <taxon>Bacillota</taxon>
        <taxon>Clostridia</taxon>
        <taxon>Eubacteriales</taxon>
        <taxon>Clostridiaceae</taxon>
        <taxon>Clostridium</taxon>
    </lineage>
</organism>
<dbReference type="Proteomes" id="UP000266301">
    <property type="component" value="Chromosome"/>
</dbReference>
<evidence type="ECO:0000256" key="1">
    <source>
        <dbReference type="SAM" id="Coils"/>
    </source>
</evidence>
<dbReference type="PANTHER" id="PTHR41259:SF1">
    <property type="entry name" value="DOUBLE-STRAND BREAK REPAIR RAD50 ATPASE, PUTATIVE-RELATED"/>
    <property type="match status" value="1"/>
</dbReference>
<accession>A0A386H3C2</accession>
<feature type="coiled-coil region" evidence="1">
    <location>
        <begin position="804"/>
        <end position="831"/>
    </location>
</feature>
<feature type="domain" description="YhaN AAA" evidence="3">
    <location>
        <begin position="1"/>
        <end position="50"/>
    </location>
</feature>
<dbReference type="KEGG" id="cfer:D4Z93_06460"/>
<evidence type="ECO:0000313" key="5">
    <source>
        <dbReference type="Proteomes" id="UP000266301"/>
    </source>
</evidence>
<keyword evidence="5" id="KW-1185">Reference proteome</keyword>
<dbReference type="InterPro" id="IPR038734">
    <property type="entry name" value="YhaN_AAA"/>
</dbReference>
<evidence type="ECO:0000256" key="2">
    <source>
        <dbReference type="SAM" id="Phobius"/>
    </source>
</evidence>
<protein>
    <recommendedName>
        <fullName evidence="3">YhaN AAA domain-containing protein</fullName>
    </recommendedName>
</protein>
<dbReference type="PANTHER" id="PTHR41259">
    <property type="entry name" value="DOUBLE-STRAND BREAK REPAIR RAD50 ATPASE, PUTATIVE-RELATED"/>
    <property type="match status" value="1"/>
</dbReference>
<dbReference type="Pfam" id="PF13514">
    <property type="entry name" value="AAA_27"/>
    <property type="match status" value="1"/>
</dbReference>
<evidence type="ECO:0000259" key="3">
    <source>
        <dbReference type="Pfam" id="PF13514"/>
    </source>
</evidence>
<dbReference type="SUPFAM" id="SSF52540">
    <property type="entry name" value="P-loop containing nucleoside triphosphate hydrolases"/>
    <property type="match status" value="2"/>
</dbReference>
<keyword evidence="2" id="KW-1133">Transmembrane helix</keyword>
<keyword evidence="1" id="KW-0175">Coiled coil</keyword>
<name>A0A386H3C2_9CLOT</name>
<dbReference type="RefSeq" id="WP_119971502.1">
    <property type="nucleotide sequence ID" value="NZ_CP032416.1"/>
</dbReference>
<dbReference type="EMBL" id="CP032416">
    <property type="protein sequence ID" value="AYD40180.1"/>
    <property type="molecule type" value="Genomic_DNA"/>
</dbReference>
<proteinExistence type="predicted"/>
<gene>
    <name evidence="4" type="ORF">D4Z93_06460</name>
</gene>
<sequence length="977" mass="114211">MKINKLKIGSFGKFKDYSLDLKSGFQLVYGENESGKSTIMAFIKMMFYSKLERGRDINKNLRKKYRPWDGSNMNGVIEFYDGKTHYSFQKDMGLTPKSDKIKLINMDNGEEVLLGKDEEVGKRFFGLNLSGFERSSYISNIGSFSADGNGDDVAEKLMSNLVSSGDEDVSEKLVFKRINGAVEDMKSKSGKKGILVDTENELNVLYNKLSEVKALEDEQSDNLREYDALKKELHKQENIDNMIKVKEIKDRLNKIDSLIEKILDYSNLEKDICKGKIKFNELKQFLRECSMLMDESEKLKGSFEKLKSSIDGGKSLMPFSKKEYECINELVLKKNRLENLLDRINKFLFPNFKSYKMSEDNYSKLKNSLNKHTELIEQFKKYHMDYKKYEEDRESKIRQKDTIVHEFERNKIEWNSRRQVLDEKIKFLNEKESVYEVQKDRTKGESKSHNKFFILSISIAAIFVIMALVINHISLIGVAVVILIASYLFENHNSGSVKYKYEDQNSDIKNNDELKNIKTEYKRNEEYISDKTKEYKSRIEIISDSIVKIEENLKLTKGKNDYYLNLLGKFLDIKNNHDIALNNLYIKKEALIKELNYVNNEYSEELGLNKKNEISNASVKNFDKEYVISYENMIKDLLSSLEDDILKKMQEKSVSSIEEYNEKYLYYMSNIKSKEAVNKIEDEYLKKHQQFLDKVNKYQDVKDYEAAKVLIKGLIEKVSIIENRKKEVSDIAEGMGYSLPSYDSLNAEKMKLEDYIVSYKGEYEKERSYSMEELKEKQKYFLDRHIGDRLLEIQKRVRTPDKNSINIEREIEEKKNELERKNDYYNSLKAALEVVSEASDEMRSSFSPELNRKTSEIFKSLSNGKYDNILVSKDYDMSIKSGIHYREWKYLSNGTVDQSYFALRLAITELISSKNTSLPLFLDDVLMQYDDQRLKAALKFLSSYSVKRGSDFQLILFTCHKNIIETAGDYTQNIVKI</sequence>
<evidence type="ECO:0000313" key="4">
    <source>
        <dbReference type="EMBL" id="AYD40180.1"/>
    </source>
</evidence>
<dbReference type="AlphaFoldDB" id="A0A386H3C2"/>
<feature type="transmembrane region" description="Helical" evidence="2">
    <location>
        <begin position="452"/>
        <end position="485"/>
    </location>
</feature>
<dbReference type="OrthoDB" id="9764467at2"/>
<keyword evidence="2" id="KW-0812">Transmembrane</keyword>
<reference evidence="4 5" key="1">
    <citation type="journal article" date="2019" name="Int. J. Syst. Evol. Microbiol.">
        <title>Clostridium fermenticellae sp. nov., isolated from the mud in a fermentation cellar for the production of the Chinese liquor, baijiu.</title>
        <authorList>
            <person name="Xu P.X."/>
            <person name="Chai L.J."/>
            <person name="Qiu T."/>
            <person name="Zhang X.J."/>
            <person name="Lu Z.M."/>
            <person name="Xiao C."/>
            <person name="Wang S.T."/>
            <person name="Shen C.H."/>
            <person name="Shi J.S."/>
            <person name="Xu Z.H."/>
        </authorList>
    </citation>
    <scope>NUCLEOTIDE SEQUENCE [LARGE SCALE GENOMIC DNA]</scope>
    <source>
        <strain evidence="4 5">JN500901</strain>
    </source>
</reference>
<dbReference type="Gene3D" id="3.40.50.300">
    <property type="entry name" value="P-loop containing nucleotide triphosphate hydrolases"/>
    <property type="match status" value="2"/>
</dbReference>
<dbReference type="InterPro" id="IPR027417">
    <property type="entry name" value="P-loop_NTPase"/>
</dbReference>
<keyword evidence="2" id="KW-0472">Membrane</keyword>
<feature type="coiled-coil region" evidence="1">
    <location>
        <begin position="195"/>
        <end position="232"/>
    </location>
</feature>